<accession>A0A2P5E2J8</accession>
<proteinExistence type="predicted"/>
<evidence type="ECO:0000313" key="2">
    <source>
        <dbReference type="Proteomes" id="UP000237105"/>
    </source>
</evidence>
<dbReference type="AlphaFoldDB" id="A0A2P5E2J8"/>
<comment type="caution">
    <text evidence="1">The sequence shown here is derived from an EMBL/GenBank/DDBJ whole genome shotgun (WGS) entry which is preliminary data.</text>
</comment>
<protein>
    <submittedName>
        <fullName evidence="1">Uncharacterized protein</fullName>
    </submittedName>
</protein>
<keyword evidence="2" id="KW-1185">Reference proteome</keyword>
<dbReference type="EMBL" id="JXTB01000003">
    <property type="protein sequence ID" value="PON79766.1"/>
    <property type="molecule type" value="Genomic_DNA"/>
</dbReference>
<evidence type="ECO:0000313" key="1">
    <source>
        <dbReference type="EMBL" id="PON79766.1"/>
    </source>
</evidence>
<name>A0A2P5E2J8_PARAD</name>
<organism evidence="1 2">
    <name type="scientific">Parasponia andersonii</name>
    <name type="common">Sponia andersonii</name>
    <dbReference type="NCBI Taxonomy" id="3476"/>
    <lineage>
        <taxon>Eukaryota</taxon>
        <taxon>Viridiplantae</taxon>
        <taxon>Streptophyta</taxon>
        <taxon>Embryophyta</taxon>
        <taxon>Tracheophyta</taxon>
        <taxon>Spermatophyta</taxon>
        <taxon>Magnoliopsida</taxon>
        <taxon>eudicotyledons</taxon>
        <taxon>Gunneridae</taxon>
        <taxon>Pentapetalae</taxon>
        <taxon>rosids</taxon>
        <taxon>fabids</taxon>
        <taxon>Rosales</taxon>
        <taxon>Cannabaceae</taxon>
        <taxon>Parasponia</taxon>
    </lineage>
</organism>
<dbReference type="Proteomes" id="UP000237105">
    <property type="component" value="Unassembled WGS sequence"/>
</dbReference>
<reference evidence="2" key="1">
    <citation type="submission" date="2016-06" db="EMBL/GenBank/DDBJ databases">
        <title>Parallel loss of symbiosis genes in relatives of nitrogen-fixing non-legume Parasponia.</title>
        <authorList>
            <person name="Van Velzen R."/>
            <person name="Holmer R."/>
            <person name="Bu F."/>
            <person name="Rutten L."/>
            <person name="Van Zeijl A."/>
            <person name="Liu W."/>
            <person name="Santuari L."/>
            <person name="Cao Q."/>
            <person name="Sharma T."/>
            <person name="Shen D."/>
            <person name="Roswanjaya Y."/>
            <person name="Wardhani T."/>
            <person name="Kalhor M.S."/>
            <person name="Jansen J."/>
            <person name="Van den Hoogen J."/>
            <person name="Gungor B."/>
            <person name="Hartog M."/>
            <person name="Hontelez J."/>
            <person name="Verver J."/>
            <person name="Yang W.-C."/>
            <person name="Schijlen E."/>
            <person name="Repin R."/>
            <person name="Schilthuizen M."/>
            <person name="Schranz E."/>
            <person name="Heidstra R."/>
            <person name="Miyata K."/>
            <person name="Fedorova E."/>
            <person name="Kohlen W."/>
            <person name="Bisseling T."/>
            <person name="Smit S."/>
            <person name="Geurts R."/>
        </authorList>
    </citation>
    <scope>NUCLEOTIDE SEQUENCE [LARGE SCALE GENOMIC DNA]</scope>
    <source>
        <strain evidence="2">cv. WU1-14</strain>
    </source>
</reference>
<gene>
    <name evidence="1" type="ORF">PanWU01x14_009980</name>
</gene>
<sequence length="122" mass="13488">MKQSVSFLVQATILCLSEKVGVEINSLWLGEATNNDQLVLMLTGPTGGGLLFWSNPGQFEHSFAFDRILKGGLKLYKAQERPAIPNIYGQKKRTVIIQFPFMINTSMSPRVLLALSSLVGME</sequence>